<accession>A0A9D1XPZ2</accession>
<dbReference type="EMBL" id="DXEN01000010">
    <property type="protein sequence ID" value="HIX85320.1"/>
    <property type="molecule type" value="Genomic_DNA"/>
</dbReference>
<dbReference type="Proteomes" id="UP000823847">
    <property type="component" value="Unassembled WGS sequence"/>
</dbReference>
<name>A0A9D1XPZ2_9BACT</name>
<sequence length="275" mass="30733">MNTRRILMLCVWLFAITFMRAQVPQAISYQAVARDLTGKVLSEKPISVRVEILQGSNAGTVVYTETHELTTTKTGTINLLIGGGDKVGESDFSTIDWSQSPYFLRLGLKQEKESEYTEVVNTQMLSVPYALYAEKAGSVVNKGEEEPSDGTIQYGRDFVLVGGGDPFESVLFYEMMANDELEVTYNVSETSDISFHMDGIVFSVIYLTNSDLNLTAEIDGMRLHEDYSSKSSISGRSYNFLFMDPNQTQYEFIIKDADGKIVLSHSFNVKFTQGQ</sequence>
<feature type="chain" id="PRO_5038886829" evidence="1">
    <location>
        <begin position="22"/>
        <end position="275"/>
    </location>
</feature>
<evidence type="ECO:0000313" key="2">
    <source>
        <dbReference type="EMBL" id="HIX85320.1"/>
    </source>
</evidence>
<protein>
    <submittedName>
        <fullName evidence="2">Vir protein</fullName>
    </submittedName>
</protein>
<proteinExistence type="predicted"/>
<reference evidence="2" key="2">
    <citation type="submission" date="2021-04" db="EMBL/GenBank/DDBJ databases">
        <authorList>
            <person name="Gilroy R."/>
        </authorList>
    </citation>
    <scope>NUCLEOTIDE SEQUENCE</scope>
    <source>
        <strain evidence="2">ChiHecec2B26-12326</strain>
    </source>
</reference>
<organism evidence="2 3">
    <name type="scientific">Candidatus Parabacteroides intestinigallinarum</name>
    <dbReference type="NCBI Taxonomy" id="2838722"/>
    <lineage>
        <taxon>Bacteria</taxon>
        <taxon>Pseudomonadati</taxon>
        <taxon>Bacteroidota</taxon>
        <taxon>Bacteroidia</taxon>
        <taxon>Bacteroidales</taxon>
        <taxon>Tannerellaceae</taxon>
        <taxon>Parabacteroides</taxon>
    </lineage>
</organism>
<feature type="signal peptide" evidence="1">
    <location>
        <begin position="1"/>
        <end position="21"/>
    </location>
</feature>
<gene>
    <name evidence="2" type="ORF">H9848_01760</name>
</gene>
<evidence type="ECO:0000256" key="1">
    <source>
        <dbReference type="SAM" id="SignalP"/>
    </source>
</evidence>
<evidence type="ECO:0000313" key="3">
    <source>
        <dbReference type="Proteomes" id="UP000823847"/>
    </source>
</evidence>
<comment type="caution">
    <text evidence="2">The sequence shown here is derived from an EMBL/GenBank/DDBJ whole genome shotgun (WGS) entry which is preliminary data.</text>
</comment>
<reference evidence="2" key="1">
    <citation type="journal article" date="2021" name="PeerJ">
        <title>Extensive microbial diversity within the chicken gut microbiome revealed by metagenomics and culture.</title>
        <authorList>
            <person name="Gilroy R."/>
            <person name="Ravi A."/>
            <person name="Getino M."/>
            <person name="Pursley I."/>
            <person name="Horton D.L."/>
            <person name="Alikhan N.F."/>
            <person name="Baker D."/>
            <person name="Gharbi K."/>
            <person name="Hall N."/>
            <person name="Watson M."/>
            <person name="Adriaenssens E.M."/>
            <person name="Foster-Nyarko E."/>
            <person name="Jarju S."/>
            <person name="Secka A."/>
            <person name="Antonio M."/>
            <person name="Oren A."/>
            <person name="Chaudhuri R.R."/>
            <person name="La Ragione R."/>
            <person name="Hildebrand F."/>
            <person name="Pallen M.J."/>
        </authorList>
    </citation>
    <scope>NUCLEOTIDE SEQUENCE</scope>
    <source>
        <strain evidence="2">ChiHecec2B26-12326</strain>
    </source>
</reference>
<dbReference type="AlphaFoldDB" id="A0A9D1XPZ2"/>
<keyword evidence="1" id="KW-0732">Signal</keyword>